<feature type="domain" description="Response regulatory" evidence="2">
    <location>
        <begin position="3"/>
        <end position="73"/>
    </location>
</feature>
<sequence length="73" mass="8043">MKHIFVVEDDASILQLLKMTLKHGGFAVSWAIGLSDVKEELDRIDPDLAVIDIGLKDGLGYEIVPALKEKNIP</sequence>
<evidence type="ECO:0000313" key="4">
    <source>
        <dbReference type="Proteomes" id="UP001057375"/>
    </source>
</evidence>
<feature type="modified residue" description="4-aspartylphosphate" evidence="1">
    <location>
        <position position="52"/>
    </location>
</feature>
<keyword evidence="1" id="KW-0597">Phosphoprotein</keyword>
<evidence type="ECO:0000259" key="2">
    <source>
        <dbReference type="PROSITE" id="PS50110"/>
    </source>
</evidence>
<dbReference type="EMBL" id="BQXS01003277">
    <property type="protein sequence ID" value="GKT33913.1"/>
    <property type="molecule type" value="Genomic_DNA"/>
</dbReference>
<organism evidence="3 4">
    <name type="scientific">Aduncisulcus paluster</name>
    <dbReference type="NCBI Taxonomy" id="2918883"/>
    <lineage>
        <taxon>Eukaryota</taxon>
        <taxon>Metamonada</taxon>
        <taxon>Carpediemonas-like organisms</taxon>
        <taxon>Aduncisulcus</taxon>
    </lineage>
</organism>
<keyword evidence="4" id="KW-1185">Reference proteome</keyword>
<dbReference type="SUPFAM" id="SSF52172">
    <property type="entry name" value="CheY-like"/>
    <property type="match status" value="1"/>
</dbReference>
<reference evidence="3" key="1">
    <citation type="submission" date="2022-03" db="EMBL/GenBank/DDBJ databases">
        <title>Draft genome sequence of Aduncisulcus paluster, a free-living microaerophilic Fornicata.</title>
        <authorList>
            <person name="Yuyama I."/>
            <person name="Kume K."/>
            <person name="Tamura T."/>
            <person name="Inagaki Y."/>
            <person name="Hashimoto T."/>
        </authorList>
    </citation>
    <scope>NUCLEOTIDE SEQUENCE</scope>
    <source>
        <strain evidence="3">NY0171</strain>
    </source>
</reference>
<feature type="non-terminal residue" evidence="3">
    <location>
        <position position="73"/>
    </location>
</feature>
<dbReference type="Pfam" id="PF00072">
    <property type="entry name" value="Response_reg"/>
    <property type="match status" value="1"/>
</dbReference>
<dbReference type="PROSITE" id="PS50110">
    <property type="entry name" value="RESPONSE_REGULATORY"/>
    <property type="match status" value="1"/>
</dbReference>
<proteinExistence type="predicted"/>
<comment type="caution">
    <text evidence="3">The sequence shown here is derived from an EMBL/GenBank/DDBJ whole genome shotgun (WGS) entry which is preliminary data.</text>
</comment>
<gene>
    <name evidence="3" type="ORF">ADUPG1_002698</name>
</gene>
<dbReference type="InterPro" id="IPR011006">
    <property type="entry name" value="CheY-like_superfamily"/>
</dbReference>
<protein>
    <recommendedName>
        <fullName evidence="2">Response regulatory domain-containing protein</fullName>
    </recommendedName>
</protein>
<dbReference type="Gene3D" id="3.40.50.2300">
    <property type="match status" value="1"/>
</dbReference>
<dbReference type="InterPro" id="IPR001789">
    <property type="entry name" value="Sig_transdc_resp-reg_receiver"/>
</dbReference>
<name>A0ABQ5KQR6_9EUKA</name>
<accession>A0ABQ5KQR6</accession>
<evidence type="ECO:0000256" key="1">
    <source>
        <dbReference type="PROSITE-ProRule" id="PRU00169"/>
    </source>
</evidence>
<evidence type="ECO:0000313" key="3">
    <source>
        <dbReference type="EMBL" id="GKT33913.1"/>
    </source>
</evidence>
<dbReference type="Proteomes" id="UP001057375">
    <property type="component" value="Unassembled WGS sequence"/>
</dbReference>